<dbReference type="AlphaFoldDB" id="A0A0J7KVQ3"/>
<dbReference type="Proteomes" id="UP000036403">
    <property type="component" value="Unassembled WGS sequence"/>
</dbReference>
<sequence length="221" mass="24412">MAGEGLINSVMGTSRLLLPVDRQGNTSLPHYSPDDFITICHEIITRLKENFFPVEENQPQGEAPKQEDGKLFCTILTSPRVERWMANSPSESGASVKKALKDWGLENGVKLHIRLSPALRETGMLGSDLLLFALPDIPDIIGDGKLHETPQQNSPVNEIGTSKIKIHAAKQEEQTILRKMQWQVTGGWNIVSWGNAVMEIPVTEEISPDKKPPPPETGFEG</sequence>
<accession>A0A0J7KVQ3</accession>
<evidence type="ECO:0000313" key="2">
    <source>
        <dbReference type="Proteomes" id="UP000036403"/>
    </source>
</evidence>
<organism evidence="1 2">
    <name type="scientific">Lasius niger</name>
    <name type="common">Black garden ant</name>
    <dbReference type="NCBI Taxonomy" id="67767"/>
    <lineage>
        <taxon>Eukaryota</taxon>
        <taxon>Metazoa</taxon>
        <taxon>Ecdysozoa</taxon>
        <taxon>Arthropoda</taxon>
        <taxon>Hexapoda</taxon>
        <taxon>Insecta</taxon>
        <taxon>Pterygota</taxon>
        <taxon>Neoptera</taxon>
        <taxon>Endopterygota</taxon>
        <taxon>Hymenoptera</taxon>
        <taxon>Apocrita</taxon>
        <taxon>Aculeata</taxon>
        <taxon>Formicoidea</taxon>
        <taxon>Formicidae</taxon>
        <taxon>Formicinae</taxon>
        <taxon>Lasius</taxon>
        <taxon>Lasius</taxon>
    </lineage>
</organism>
<proteinExistence type="predicted"/>
<name>A0A0J7KVQ3_LASNI</name>
<protein>
    <submittedName>
        <fullName evidence="1">L-lactate dehydrogenase 3</fullName>
    </submittedName>
</protein>
<comment type="caution">
    <text evidence="1">The sequence shown here is derived from an EMBL/GenBank/DDBJ whole genome shotgun (WGS) entry which is preliminary data.</text>
</comment>
<keyword evidence="2" id="KW-1185">Reference proteome</keyword>
<gene>
    <name evidence="1" type="ORF">RF55_5464</name>
</gene>
<dbReference type="PaxDb" id="67767-A0A0J7KVQ3"/>
<reference evidence="1 2" key="1">
    <citation type="submission" date="2015-04" db="EMBL/GenBank/DDBJ databases">
        <title>Lasius niger genome sequencing.</title>
        <authorList>
            <person name="Konorov E.A."/>
            <person name="Nikitin M.A."/>
            <person name="Kirill M.V."/>
            <person name="Chang P."/>
        </authorList>
    </citation>
    <scope>NUCLEOTIDE SEQUENCE [LARGE SCALE GENOMIC DNA]</scope>
    <source>
        <tissue evidence="1">Whole</tissue>
    </source>
</reference>
<evidence type="ECO:0000313" key="1">
    <source>
        <dbReference type="EMBL" id="KMQ94391.1"/>
    </source>
</evidence>
<dbReference type="EMBL" id="LBMM01002771">
    <property type="protein sequence ID" value="KMQ94391.1"/>
    <property type="molecule type" value="Genomic_DNA"/>
</dbReference>